<protein>
    <submittedName>
        <fullName evidence="2">Uncharacterized protein</fullName>
    </submittedName>
</protein>
<evidence type="ECO:0000313" key="3">
    <source>
        <dbReference type="Proteomes" id="UP000244168"/>
    </source>
</evidence>
<evidence type="ECO:0000256" key="1">
    <source>
        <dbReference type="SAM" id="Phobius"/>
    </source>
</evidence>
<accession>A0A2T5J7G4</accession>
<proteinExistence type="predicted"/>
<keyword evidence="1" id="KW-0472">Membrane</keyword>
<comment type="caution">
    <text evidence="2">The sequence shown here is derived from an EMBL/GenBank/DDBJ whole genome shotgun (WGS) entry which is preliminary data.</text>
</comment>
<gene>
    <name evidence="2" type="ORF">C8P68_106302</name>
</gene>
<dbReference type="Proteomes" id="UP000244168">
    <property type="component" value="Unassembled WGS sequence"/>
</dbReference>
<keyword evidence="3" id="KW-1185">Reference proteome</keyword>
<dbReference type="EMBL" id="QAOQ01000006">
    <property type="protein sequence ID" value="PTQ95087.1"/>
    <property type="molecule type" value="Genomic_DNA"/>
</dbReference>
<dbReference type="AlphaFoldDB" id="A0A2T5J7G4"/>
<evidence type="ECO:0000313" key="2">
    <source>
        <dbReference type="EMBL" id="PTQ95087.1"/>
    </source>
</evidence>
<keyword evidence="1" id="KW-0812">Transmembrane</keyword>
<dbReference type="RefSeq" id="WP_107829993.1">
    <property type="nucleotide sequence ID" value="NZ_CP160205.1"/>
</dbReference>
<dbReference type="OrthoDB" id="799545at2"/>
<sequence length="65" mass="6790">MNNTDAANSPSHYILITLAVIIGLAGVYVRFVGDQTVNTTSIIGNVLMILGTVVALKAVFSILKG</sequence>
<reference evidence="2 3" key="1">
    <citation type="submission" date="2018-04" db="EMBL/GenBank/DDBJ databases">
        <title>Genomic Encyclopedia of Archaeal and Bacterial Type Strains, Phase II (KMG-II): from individual species to whole genera.</title>
        <authorList>
            <person name="Goeker M."/>
        </authorList>
    </citation>
    <scope>NUCLEOTIDE SEQUENCE [LARGE SCALE GENOMIC DNA]</scope>
    <source>
        <strain evidence="2 3">DSM 26809</strain>
    </source>
</reference>
<feature type="transmembrane region" description="Helical" evidence="1">
    <location>
        <begin position="12"/>
        <end position="31"/>
    </location>
</feature>
<keyword evidence="1" id="KW-1133">Transmembrane helix</keyword>
<feature type="transmembrane region" description="Helical" evidence="1">
    <location>
        <begin position="43"/>
        <end position="63"/>
    </location>
</feature>
<name>A0A2T5J7G4_9SPHI</name>
<organism evidence="2 3">
    <name type="scientific">Mucilaginibacter yixingensis</name>
    <dbReference type="NCBI Taxonomy" id="1295612"/>
    <lineage>
        <taxon>Bacteria</taxon>
        <taxon>Pseudomonadati</taxon>
        <taxon>Bacteroidota</taxon>
        <taxon>Sphingobacteriia</taxon>
        <taxon>Sphingobacteriales</taxon>
        <taxon>Sphingobacteriaceae</taxon>
        <taxon>Mucilaginibacter</taxon>
    </lineage>
</organism>